<dbReference type="OrthoDB" id="588921at2759"/>
<feature type="domain" description="F-box" evidence="2">
    <location>
        <begin position="1"/>
        <end position="50"/>
    </location>
</feature>
<dbReference type="PANTHER" id="PTHR32133">
    <property type="entry name" value="OS07G0120400 PROTEIN"/>
    <property type="match status" value="1"/>
</dbReference>
<protein>
    <recommendedName>
        <fullName evidence="2">F-box domain-containing protein</fullName>
    </recommendedName>
</protein>
<comment type="caution">
    <text evidence="3">The sequence shown here is derived from an EMBL/GenBank/DDBJ whole genome shotgun (WGS) entry which is preliminary data.</text>
</comment>
<name>A0A811RU74_9POAL</name>
<dbReference type="Proteomes" id="UP000604825">
    <property type="component" value="Unassembled WGS sequence"/>
</dbReference>
<organism evidence="3 4">
    <name type="scientific">Miscanthus lutarioriparius</name>
    <dbReference type="NCBI Taxonomy" id="422564"/>
    <lineage>
        <taxon>Eukaryota</taxon>
        <taxon>Viridiplantae</taxon>
        <taxon>Streptophyta</taxon>
        <taxon>Embryophyta</taxon>
        <taxon>Tracheophyta</taxon>
        <taxon>Spermatophyta</taxon>
        <taxon>Magnoliopsida</taxon>
        <taxon>Liliopsida</taxon>
        <taxon>Poales</taxon>
        <taxon>Poaceae</taxon>
        <taxon>PACMAD clade</taxon>
        <taxon>Panicoideae</taxon>
        <taxon>Andropogonodae</taxon>
        <taxon>Andropogoneae</taxon>
        <taxon>Saccharinae</taxon>
        <taxon>Miscanthus</taxon>
    </lineage>
</organism>
<dbReference type="Gene3D" id="1.20.1280.50">
    <property type="match status" value="1"/>
</dbReference>
<feature type="region of interest" description="Disordered" evidence="1">
    <location>
        <begin position="129"/>
        <end position="148"/>
    </location>
</feature>
<dbReference type="AlphaFoldDB" id="A0A811RU74"/>
<dbReference type="InterPro" id="IPR001810">
    <property type="entry name" value="F-box_dom"/>
</dbReference>
<accession>A0A811RU74</accession>
<evidence type="ECO:0000256" key="1">
    <source>
        <dbReference type="SAM" id="MobiDB-lite"/>
    </source>
</evidence>
<evidence type="ECO:0000313" key="4">
    <source>
        <dbReference type="Proteomes" id="UP000604825"/>
    </source>
</evidence>
<evidence type="ECO:0000259" key="2">
    <source>
        <dbReference type="PROSITE" id="PS50181"/>
    </source>
</evidence>
<dbReference type="Pfam" id="PF00646">
    <property type="entry name" value="F-box"/>
    <property type="match status" value="1"/>
</dbReference>
<reference evidence="3" key="1">
    <citation type="submission" date="2020-10" db="EMBL/GenBank/DDBJ databases">
        <authorList>
            <person name="Han B."/>
            <person name="Lu T."/>
            <person name="Zhao Q."/>
            <person name="Huang X."/>
            <person name="Zhao Y."/>
        </authorList>
    </citation>
    <scope>NUCLEOTIDE SEQUENCE</scope>
</reference>
<dbReference type="SUPFAM" id="SSF81383">
    <property type="entry name" value="F-box domain"/>
    <property type="match status" value="1"/>
</dbReference>
<dbReference type="PROSITE" id="PS50181">
    <property type="entry name" value="FBOX"/>
    <property type="match status" value="1"/>
</dbReference>
<evidence type="ECO:0000313" key="3">
    <source>
        <dbReference type="EMBL" id="CAD6273086.1"/>
    </source>
</evidence>
<dbReference type="EMBL" id="CAJGYO010000016">
    <property type="protein sequence ID" value="CAD6273086.1"/>
    <property type="molecule type" value="Genomic_DNA"/>
</dbReference>
<keyword evidence="4" id="KW-1185">Reference proteome</keyword>
<sequence length="264" mass="29428">MAHLPDELVRVILLRVTPDDPACLLRAAVVCKSWRRMLADPDFRCRHRELHPTPHVAGFLRIVSDAIPYSSRFESIDPTFRRPATRDLPGWLALDCRHGRALFATPAPVGGFPVVLDFIVWNPLTDERRRLPQPSPRPTAPSTGRSTDRPHFNAAVLCAATAEGCDHRGCHRGPFRVVFLFSTSTRTCALVYSSETDDWKYVTSTPGHNLYSVDNMPSPSVLVGDALYFRGSGNYHAFEYQVTTHRLSAICKSSVSIPHGHGGW</sequence>
<dbReference type="PANTHER" id="PTHR32133:SF392">
    <property type="entry name" value="F-BOX DOMAIN-CONTAINING PROTEIN"/>
    <property type="match status" value="1"/>
</dbReference>
<proteinExistence type="predicted"/>
<dbReference type="InterPro" id="IPR036047">
    <property type="entry name" value="F-box-like_dom_sf"/>
</dbReference>
<gene>
    <name evidence="3" type="ORF">NCGR_LOCUS56354</name>
</gene>